<dbReference type="EMBL" id="KI536925">
    <property type="protein sequence ID" value="ESR39735.1"/>
    <property type="molecule type" value="Genomic_DNA"/>
</dbReference>
<protein>
    <submittedName>
        <fullName evidence="1">Uncharacterized protein</fullName>
    </submittedName>
</protein>
<dbReference type="AlphaFoldDB" id="V4SLK4"/>
<evidence type="ECO:0000313" key="1">
    <source>
        <dbReference type="EMBL" id="ESR39735.1"/>
    </source>
</evidence>
<dbReference type="KEGG" id="cic:CICLE_v10027053mg"/>
<dbReference type="Gramene" id="ESR39735">
    <property type="protein sequence ID" value="ESR39735"/>
    <property type="gene ID" value="CICLE_v10027053mg"/>
</dbReference>
<name>V4SLK4_CITCL</name>
<proteinExistence type="predicted"/>
<reference evidence="1 2" key="1">
    <citation type="submission" date="2013-10" db="EMBL/GenBank/DDBJ databases">
        <authorList>
            <consortium name="International Citrus Genome Consortium"/>
            <person name="Jenkins J."/>
            <person name="Schmutz J."/>
            <person name="Prochnik S."/>
            <person name="Rokhsar D."/>
            <person name="Gmitter F."/>
            <person name="Ollitrault P."/>
            <person name="Machado M."/>
            <person name="Talon M."/>
            <person name="Wincker P."/>
            <person name="Jaillon O."/>
            <person name="Morgante M."/>
        </authorList>
    </citation>
    <scope>NUCLEOTIDE SEQUENCE</scope>
    <source>
        <strain evidence="2">cv. Clemenules</strain>
    </source>
</reference>
<organism evidence="1 2">
    <name type="scientific">Citrus clementina</name>
    <name type="common">Clementine</name>
    <name type="synonym">Citrus deliciosa x Citrus sinensis</name>
    <dbReference type="NCBI Taxonomy" id="85681"/>
    <lineage>
        <taxon>Eukaryota</taxon>
        <taxon>Viridiplantae</taxon>
        <taxon>Streptophyta</taxon>
        <taxon>Embryophyta</taxon>
        <taxon>Tracheophyta</taxon>
        <taxon>Spermatophyta</taxon>
        <taxon>Magnoliopsida</taxon>
        <taxon>eudicotyledons</taxon>
        <taxon>Gunneridae</taxon>
        <taxon>Pentapetalae</taxon>
        <taxon>rosids</taxon>
        <taxon>malvids</taxon>
        <taxon>Sapindales</taxon>
        <taxon>Rutaceae</taxon>
        <taxon>Aurantioideae</taxon>
        <taxon>Citrus</taxon>
    </lineage>
</organism>
<accession>V4SLK4</accession>
<sequence>MGVERFSLKISAQLEKVARMEPDFEDTEFPYWLKRAAVWSTANGSLFSLDPRLHFRYNRYISFGCYFYEFCVHTSDLVSIIIETRC</sequence>
<gene>
    <name evidence="1" type="ORF">CICLE_v10027053mg</name>
</gene>
<dbReference type="InParanoid" id="V4SLK4"/>
<evidence type="ECO:0000313" key="2">
    <source>
        <dbReference type="Proteomes" id="UP000030687"/>
    </source>
</evidence>
<dbReference type="Proteomes" id="UP000030687">
    <property type="component" value="Unassembled WGS sequence"/>
</dbReference>
<keyword evidence="2" id="KW-1185">Reference proteome</keyword>